<protein>
    <recommendedName>
        <fullName evidence="2">Schwannomin interacting protein 1 C-terminal domain-containing protein</fullName>
    </recommendedName>
</protein>
<feature type="compositionally biased region" description="Basic and acidic residues" evidence="1">
    <location>
        <begin position="302"/>
        <end position="318"/>
    </location>
</feature>
<keyword evidence="4" id="KW-1185">Reference proteome</keyword>
<dbReference type="Pfam" id="PF10148">
    <property type="entry name" value="SCHIP-1_C"/>
    <property type="match status" value="2"/>
</dbReference>
<gene>
    <name evidence="3" type="ORF">QQF64_030545</name>
</gene>
<feature type="region of interest" description="Disordered" evidence="1">
    <location>
        <begin position="154"/>
        <end position="235"/>
    </location>
</feature>
<feature type="domain" description="Schwannomin interacting protein 1 C-terminal" evidence="2">
    <location>
        <begin position="229"/>
        <end position="285"/>
    </location>
</feature>
<name>A0ABR3N3M1_9TELE</name>
<dbReference type="EMBL" id="JAYMGO010000007">
    <property type="protein sequence ID" value="KAL1271529.1"/>
    <property type="molecule type" value="Genomic_DNA"/>
</dbReference>
<evidence type="ECO:0000313" key="4">
    <source>
        <dbReference type="Proteomes" id="UP001558613"/>
    </source>
</evidence>
<proteinExistence type="predicted"/>
<dbReference type="PANTHER" id="PTHR13103">
    <property type="entry name" value="SCHWANNOMIN INTERACTING PROTEIN 1"/>
    <property type="match status" value="1"/>
</dbReference>
<dbReference type="InterPro" id="IPR015649">
    <property type="entry name" value="SCHIP_1_C"/>
</dbReference>
<feature type="compositionally biased region" description="Acidic residues" evidence="1">
    <location>
        <begin position="43"/>
        <end position="53"/>
    </location>
</feature>
<reference evidence="3 4" key="1">
    <citation type="submission" date="2023-09" db="EMBL/GenBank/DDBJ databases">
        <authorList>
            <person name="Wang M."/>
        </authorList>
    </citation>
    <scope>NUCLEOTIDE SEQUENCE [LARGE SCALE GENOMIC DNA]</scope>
    <source>
        <strain evidence="3">GT-2023</strain>
        <tissue evidence="3">Liver</tissue>
    </source>
</reference>
<feature type="region of interest" description="Disordered" evidence="1">
    <location>
        <begin position="287"/>
        <end position="318"/>
    </location>
</feature>
<feature type="compositionally biased region" description="Basic and acidic residues" evidence="1">
    <location>
        <begin position="30"/>
        <end position="42"/>
    </location>
</feature>
<dbReference type="Proteomes" id="UP001558613">
    <property type="component" value="Unassembled WGS sequence"/>
</dbReference>
<comment type="caution">
    <text evidence="3">The sequence shown here is derived from an EMBL/GenBank/DDBJ whole genome shotgun (WGS) entry which is preliminary data.</text>
</comment>
<sequence>MKSADFRGSGSRQGIICKHIPSKKRALSMEGEKEKERERGDEKESDETEEDAEGAALLWQEGYPEDDLGLPIMHWEDLSLRIAELEKQQEERRQREKDLDRLTVDWPEIRGLSSHRETYEDMEDDCNSRLTALTSRLQSQMNLQLCFINNSESEEEEEEMEAKKEVAKQSSKSGGNQRSEKERGSSSASTKKSKSRGFKNDVRAALSVLRHKLRLEQKQTIPPSEALSERKHYERNDLKNFSLKELKALRTSLSKDIHDLSSELVGRLLTRDQLRTEQDAMLLEPEYVLSKGQLSTNRGKKKEGGRDHGARDDQGGLD</sequence>
<evidence type="ECO:0000313" key="3">
    <source>
        <dbReference type="EMBL" id="KAL1271529.1"/>
    </source>
</evidence>
<feature type="region of interest" description="Disordered" evidence="1">
    <location>
        <begin position="1"/>
        <end position="63"/>
    </location>
</feature>
<evidence type="ECO:0000259" key="2">
    <source>
        <dbReference type="Pfam" id="PF10148"/>
    </source>
</evidence>
<feature type="compositionally biased region" description="Polar residues" evidence="1">
    <location>
        <begin position="168"/>
        <end position="177"/>
    </location>
</feature>
<feature type="domain" description="Schwannomin interacting protein 1 C-terminal" evidence="2">
    <location>
        <begin position="117"/>
        <end position="191"/>
    </location>
</feature>
<accession>A0ABR3N3M1</accession>
<organism evidence="3 4">
    <name type="scientific">Cirrhinus molitorella</name>
    <name type="common">mud carp</name>
    <dbReference type="NCBI Taxonomy" id="172907"/>
    <lineage>
        <taxon>Eukaryota</taxon>
        <taxon>Metazoa</taxon>
        <taxon>Chordata</taxon>
        <taxon>Craniata</taxon>
        <taxon>Vertebrata</taxon>
        <taxon>Euteleostomi</taxon>
        <taxon>Actinopterygii</taxon>
        <taxon>Neopterygii</taxon>
        <taxon>Teleostei</taxon>
        <taxon>Ostariophysi</taxon>
        <taxon>Cypriniformes</taxon>
        <taxon>Cyprinidae</taxon>
        <taxon>Labeoninae</taxon>
        <taxon>Labeonini</taxon>
        <taxon>Cirrhinus</taxon>
    </lineage>
</organism>
<dbReference type="InterPro" id="IPR039045">
    <property type="entry name" value="SCHIP_1"/>
</dbReference>
<dbReference type="PANTHER" id="PTHR13103:SF4">
    <property type="entry name" value="SCHWANNOMIN-INTERACTING PROTEIN 1-LIKE ISOFORM X1"/>
    <property type="match status" value="1"/>
</dbReference>
<evidence type="ECO:0000256" key="1">
    <source>
        <dbReference type="SAM" id="MobiDB-lite"/>
    </source>
</evidence>